<dbReference type="SUPFAM" id="SSF48208">
    <property type="entry name" value="Six-hairpin glycosidases"/>
    <property type="match status" value="1"/>
</dbReference>
<sequence length="702" mass="75621">MPDSQQTIVGVAPTTITLVEGASFCVSAANGDIAGARAEGLFVRDTRLLSKWELYVDGAHVEPLSAVVVEPYEARFVGRAATRPGQAEPTLIVERSRYVGQGMREDVVLRNFGSEPAGVDVRLSVDVDFADLFEVKENRPPRGRHVSRRAVGADLVLWTEHGDGRGVRVTAPGAIATEHQLRFDAVVPAGGEWTATIEVVASVEGQELAASFPLDAPVDDAEPARRMRGWRASVPDISVDDPALAQALERSEQDLGALRIVDPKHPDDDVVAAGAPWFMALFGRDSLLTSWMTLPFSPELAMGTLRTLARMQGRRVDPLTEEEPGRILHEVRLGADLSLALGGDSVYYGSIDSTPLFVMLVGQAARWGVPLAELEPLRPAVEAAARWIVDYGDRDGDGFVEYQRRTDRGLLNQGWKDSFDAISFRNGALARAPIALAEVQGYCYAAFLAKADLDERFGDTASAQTWRARAAELKARFHEAFWMPEQGYLALALDADKRQVDAIASNAGQCLWTGIVDEAVAAPVVERLLSPELFTGYGIRTLGTGNARYNPVSYHNGSVWPHDTALIAAGIARYGYAEQAGRVVDGVLDAARSFGGRLPELFCGFDRAEKPVPVPYPTSCSPQAWASAVPFELLRISLGLSPSGERGRLDVNAAPARLGAVSIDKLPFERRQVTVRADSEGSSVTTDAAAAPAEGVATIDVV</sequence>
<feature type="domain" description="Mannosylglycerate hydrolase MGH1-like glycoside hydrolase" evidence="2">
    <location>
        <begin position="375"/>
        <end position="592"/>
    </location>
</feature>
<dbReference type="InterPro" id="IPR012341">
    <property type="entry name" value="6hp_glycosidase-like_sf"/>
</dbReference>
<reference evidence="3" key="2">
    <citation type="submission" date="2023-12" db="EMBL/GenBank/DDBJ databases">
        <authorList>
            <person name="Sun Q."/>
            <person name="Inoue M."/>
        </authorList>
    </citation>
    <scope>NUCLEOTIDE SEQUENCE</scope>
    <source>
        <strain evidence="3">JCM 17590</strain>
    </source>
</reference>
<dbReference type="InterPro" id="IPR054491">
    <property type="entry name" value="MGH1-like_GH"/>
</dbReference>
<keyword evidence="4" id="KW-1185">Reference proteome</keyword>
<dbReference type="InterPro" id="IPR032856">
    <property type="entry name" value="GDE_N_bis"/>
</dbReference>
<dbReference type="RefSeq" id="WP_344791490.1">
    <property type="nucleotide sequence ID" value="NZ_BAABBV010000001.1"/>
</dbReference>
<reference evidence="3" key="1">
    <citation type="journal article" date="2014" name="Int. J. Syst. Evol. Microbiol.">
        <title>Complete genome of a new Firmicutes species belonging to the dominant human colonic microbiota ('Ruminococcus bicirculans') reveals two chromosomes and a selective capacity to utilize plant glucans.</title>
        <authorList>
            <consortium name="NISC Comparative Sequencing Program"/>
            <person name="Wegmann U."/>
            <person name="Louis P."/>
            <person name="Goesmann A."/>
            <person name="Henrissat B."/>
            <person name="Duncan S.H."/>
            <person name="Flint H.J."/>
        </authorList>
    </citation>
    <scope>NUCLEOTIDE SEQUENCE</scope>
    <source>
        <strain evidence="3">JCM 17590</strain>
    </source>
</reference>
<gene>
    <name evidence="3" type="ORF">GCM10022286_18630</name>
</gene>
<feature type="domain" description="Putative glycogen debranching enzyme N-terminal" evidence="1">
    <location>
        <begin position="18"/>
        <end position="197"/>
    </location>
</feature>
<organism evidence="3 4">
    <name type="scientific">Gryllotalpicola daejeonensis</name>
    <dbReference type="NCBI Taxonomy" id="993087"/>
    <lineage>
        <taxon>Bacteria</taxon>
        <taxon>Bacillati</taxon>
        <taxon>Actinomycetota</taxon>
        <taxon>Actinomycetes</taxon>
        <taxon>Micrococcales</taxon>
        <taxon>Microbacteriaceae</taxon>
        <taxon>Gryllotalpicola</taxon>
    </lineage>
</organism>
<dbReference type="EMBL" id="BAABBV010000001">
    <property type="protein sequence ID" value="GAA4161311.1"/>
    <property type="molecule type" value="Genomic_DNA"/>
</dbReference>
<protein>
    <submittedName>
        <fullName evidence="3">Glycogen debranching N-terminal domain-containing protein</fullName>
    </submittedName>
</protein>
<dbReference type="Pfam" id="PF22422">
    <property type="entry name" value="MGH1-like_GH"/>
    <property type="match status" value="1"/>
</dbReference>
<dbReference type="InterPro" id="IPR008928">
    <property type="entry name" value="6-hairpin_glycosidase_sf"/>
</dbReference>
<comment type="caution">
    <text evidence="3">The sequence shown here is derived from an EMBL/GenBank/DDBJ whole genome shotgun (WGS) entry which is preliminary data.</text>
</comment>
<evidence type="ECO:0000313" key="3">
    <source>
        <dbReference type="EMBL" id="GAA4161311.1"/>
    </source>
</evidence>
<accession>A0ABP7ZK98</accession>
<evidence type="ECO:0000259" key="1">
    <source>
        <dbReference type="Pfam" id="PF14742"/>
    </source>
</evidence>
<evidence type="ECO:0000313" key="4">
    <source>
        <dbReference type="Proteomes" id="UP001415169"/>
    </source>
</evidence>
<dbReference type="Proteomes" id="UP001415169">
    <property type="component" value="Unassembled WGS sequence"/>
</dbReference>
<name>A0ABP7ZK98_9MICO</name>
<evidence type="ECO:0000259" key="2">
    <source>
        <dbReference type="Pfam" id="PF22422"/>
    </source>
</evidence>
<dbReference type="Pfam" id="PF14742">
    <property type="entry name" value="GDE_N_bis"/>
    <property type="match status" value="1"/>
</dbReference>
<proteinExistence type="predicted"/>
<dbReference type="Gene3D" id="1.50.10.10">
    <property type="match status" value="1"/>
</dbReference>